<dbReference type="InterPro" id="IPR003000">
    <property type="entry name" value="Sirtuin"/>
</dbReference>
<reference evidence="8" key="1">
    <citation type="submission" date="2024-02" db="EMBL/GenBank/DDBJ databases">
        <authorList>
            <consortium name="ELIXIR-Norway"/>
            <consortium name="Elixir Norway"/>
        </authorList>
    </citation>
    <scope>NUCLEOTIDE SEQUENCE</scope>
</reference>
<comment type="function">
    <text evidence="5">NAD-dependent protein deacylase. Catalyzes the NAD-dependent hydrolysis of acyl groups from lysine residues.</text>
</comment>
<organism evidence="8 9">
    <name type="scientific">Sphagnum jensenii</name>
    <dbReference type="NCBI Taxonomy" id="128206"/>
    <lineage>
        <taxon>Eukaryota</taxon>
        <taxon>Viridiplantae</taxon>
        <taxon>Streptophyta</taxon>
        <taxon>Embryophyta</taxon>
        <taxon>Bryophyta</taxon>
        <taxon>Sphagnophytina</taxon>
        <taxon>Sphagnopsida</taxon>
        <taxon>Sphagnales</taxon>
        <taxon>Sphagnaceae</taxon>
        <taxon>Sphagnum</taxon>
    </lineage>
</organism>
<feature type="active site" description="Proton acceptor" evidence="5 6">
    <location>
        <position position="192"/>
    </location>
</feature>
<comment type="catalytic activity">
    <reaction evidence="5">
        <text>N(6)-acetyl-L-lysyl-[protein] + NAD(+) + H2O = 2''-O-acetyl-ADP-D-ribose + nicotinamide + L-lysyl-[protein]</text>
        <dbReference type="Rhea" id="RHEA:43636"/>
        <dbReference type="Rhea" id="RHEA-COMP:9752"/>
        <dbReference type="Rhea" id="RHEA-COMP:10731"/>
        <dbReference type="ChEBI" id="CHEBI:15377"/>
        <dbReference type="ChEBI" id="CHEBI:17154"/>
        <dbReference type="ChEBI" id="CHEBI:29969"/>
        <dbReference type="ChEBI" id="CHEBI:57540"/>
        <dbReference type="ChEBI" id="CHEBI:61930"/>
        <dbReference type="ChEBI" id="CHEBI:83767"/>
        <dbReference type="EC" id="2.3.1.286"/>
    </reaction>
</comment>
<dbReference type="NCBIfam" id="NF003738">
    <property type="entry name" value="PRK05333.1"/>
    <property type="match status" value="1"/>
</dbReference>
<name>A0ABP0X3G9_9BRYO</name>
<keyword evidence="3 5" id="KW-0862">Zinc</keyword>
<keyword evidence="2 5" id="KW-0479">Metal-binding</keyword>
<keyword evidence="5" id="KW-0496">Mitochondrion</keyword>
<feature type="binding site" evidence="5 6">
    <location>
        <position position="203"/>
    </location>
    <ligand>
        <name>Zn(2+)</name>
        <dbReference type="ChEBI" id="CHEBI:29105"/>
    </ligand>
</feature>
<dbReference type="InterPro" id="IPR026590">
    <property type="entry name" value="Ssirtuin_cat_dom"/>
</dbReference>
<feature type="binding site" evidence="5">
    <location>
        <position position="352"/>
    </location>
    <ligand>
        <name>NAD(+)</name>
        <dbReference type="ChEBI" id="CHEBI:57540"/>
    </ligand>
</feature>
<dbReference type="InterPro" id="IPR026591">
    <property type="entry name" value="Sirtuin_cat_small_dom_sf"/>
</dbReference>
<dbReference type="InterPro" id="IPR026587">
    <property type="entry name" value="Sirtuin_class_II"/>
</dbReference>
<protein>
    <recommendedName>
        <fullName evidence="5">NAD-dependent protein deacylase</fullName>
        <ecNumber evidence="5">2.3.1.-</ecNumber>
    </recommendedName>
    <alternativeName>
        <fullName evidence="5">Regulatory protein SIR2 homolog</fullName>
    </alternativeName>
</protein>
<evidence type="ECO:0000256" key="1">
    <source>
        <dbReference type="ARBA" id="ARBA00022679"/>
    </source>
</evidence>
<comment type="subcellular location">
    <subcellularLocation>
        <location evidence="5">Mitochondrion matrix</location>
    </subcellularLocation>
</comment>
<evidence type="ECO:0000256" key="5">
    <source>
        <dbReference type="HAMAP-Rule" id="MF_03161"/>
    </source>
</evidence>
<comment type="cofactor">
    <cofactor evidence="5">
        <name>Zn(2+)</name>
        <dbReference type="ChEBI" id="CHEBI:29105"/>
    </cofactor>
    <text evidence="5">Binds 1 zinc ion per subunit.</text>
</comment>
<sequence length="370" mass="40377">MHTINNLVAGRSMALMVQSMLHQRRRGSFLQASIGGGHVCNYASEGVAGSVATAERMLPPQPKRSLVPESPPPSPQNLFLLHDFVYNSKRLVVLTGAGASTECGIPDYRSPHGAYSSGFKPITHQDFVSSEGSRRRYWARSYAGWRRFIGAQPGPTYNSLAKLEARGWVMGMITQNVDRLHYRAGSNPIELHGTTHHVICLDCGDLSDRYVFQDRVKALNPEWARAVEVLEKGEVGSDASFGMQQRPDGDLEIDDKFLQKENFNIPACQRCSGVLKPDVVFFGDNVPKARVDSCLAMIHGADSLLVVGSSLMTMSAFRLVRAALEKGAPVAIVNIGPTRADDIATLKIEAQSGEILPRVLDLGSFNIPSS</sequence>
<gene>
    <name evidence="8" type="ORF">CSSPJE1EN1_LOCUS18690</name>
</gene>
<feature type="binding site" evidence="5">
    <location>
        <begin position="334"/>
        <end position="336"/>
    </location>
    <ligand>
        <name>NAD(+)</name>
        <dbReference type="ChEBI" id="CHEBI:57540"/>
    </ligand>
</feature>
<feature type="domain" description="Deacetylase sirtuin-type" evidence="7">
    <location>
        <begin position="71"/>
        <end position="370"/>
    </location>
</feature>
<feature type="binding site" evidence="5 6">
    <location>
        <position position="271"/>
    </location>
    <ligand>
        <name>Zn(2+)</name>
        <dbReference type="ChEBI" id="CHEBI:29105"/>
    </ligand>
</feature>
<keyword evidence="4 5" id="KW-0520">NAD</keyword>
<dbReference type="EMBL" id="OZ020100">
    <property type="protein sequence ID" value="CAK9273212.1"/>
    <property type="molecule type" value="Genomic_DNA"/>
</dbReference>
<dbReference type="Proteomes" id="UP001497444">
    <property type="component" value="Chromosome 5"/>
</dbReference>
<dbReference type="HAMAP" id="MF_01967">
    <property type="entry name" value="Sirtuin_ClassII"/>
    <property type="match status" value="1"/>
</dbReference>
<dbReference type="Pfam" id="PF02146">
    <property type="entry name" value="SIR2"/>
    <property type="match status" value="1"/>
</dbReference>
<keyword evidence="9" id="KW-1185">Reference proteome</keyword>
<keyword evidence="1 5" id="KW-0808">Transferase</keyword>
<dbReference type="InterPro" id="IPR050134">
    <property type="entry name" value="NAD-dep_sirtuin_deacylases"/>
</dbReference>
<dbReference type="CDD" id="cd01409">
    <property type="entry name" value="SIRT4"/>
    <property type="match status" value="1"/>
</dbReference>
<dbReference type="PANTHER" id="PTHR11085:SF10">
    <property type="entry name" value="NAD-DEPENDENT PROTEIN DEACYLASE SIRTUIN-5, MITOCHONDRIAL-RELATED"/>
    <property type="match status" value="1"/>
</dbReference>
<evidence type="ECO:0000256" key="6">
    <source>
        <dbReference type="PROSITE-ProRule" id="PRU00236"/>
    </source>
</evidence>
<evidence type="ECO:0000313" key="8">
    <source>
        <dbReference type="EMBL" id="CAK9273212.1"/>
    </source>
</evidence>
<proteinExistence type="inferred from homology"/>
<dbReference type="Gene3D" id="3.30.1600.10">
    <property type="entry name" value="SIR2/SIRT2 'Small Domain"/>
    <property type="match status" value="1"/>
</dbReference>
<evidence type="ECO:0000256" key="4">
    <source>
        <dbReference type="ARBA" id="ARBA00023027"/>
    </source>
</evidence>
<comment type="caution">
    <text evidence="5">Lacks conserved residue(s) required for the propagation of feature annotation.</text>
</comment>
<dbReference type="SUPFAM" id="SSF52467">
    <property type="entry name" value="DHS-like NAD/FAD-binding domain"/>
    <property type="match status" value="1"/>
</dbReference>
<evidence type="ECO:0000256" key="2">
    <source>
        <dbReference type="ARBA" id="ARBA00022723"/>
    </source>
</evidence>
<accession>A0ABP0X3G9</accession>
<feature type="binding site" evidence="5 6">
    <location>
        <position position="200"/>
    </location>
    <ligand>
        <name>Zn(2+)</name>
        <dbReference type="ChEBI" id="CHEBI:29105"/>
    </ligand>
</feature>
<dbReference type="Gene3D" id="3.40.50.1220">
    <property type="entry name" value="TPP-binding domain"/>
    <property type="match status" value="1"/>
</dbReference>
<dbReference type="PROSITE" id="PS50305">
    <property type="entry name" value="SIRTUIN"/>
    <property type="match status" value="1"/>
</dbReference>
<dbReference type="PANTHER" id="PTHR11085">
    <property type="entry name" value="NAD-DEPENDENT PROTEIN DEACYLASE SIRTUIN-5, MITOCHONDRIAL-RELATED"/>
    <property type="match status" value="1"/>
</dbReference>
<dbReference type="InterPro" id="IPR029035">
    <property type="entry name" value="DHS-like_NAD/FAD-binding_dom"/>
</dbReference>
<feature type="binding site" evidence="5">
    <location>
        <begin position="175"/>
        <end position="178"/>
    </location>
    <ligand>
        <name>NAD(+)</name>
        <dbReference type="ChEBI" id="CHEBI:57540"/>
    </ligand>
</feature>
<feature type="binding site" evidence="5 6">
    <location>
        <position position="268"/>
    </location>
    <ligand>
        <name>Zn(2+)</name>
        <dbReference type="ChEBI" id="CHEBI:29105"/>
    </ligand>
</feature>
<evidence type="ECO:0000259" key="7">
    <source>
        <dbReference type="PROSITE" id="PS50305"/>
    </source>
</evidence>
<evidence type="ECO:0000256" key="3">
    <source>
        <dbReference type="ARBA" id="ARBA00022833"/>
    </source>
</evidence>
<evidence type="ECO:0000313" key="9">
    <source>
        <dbReference type="Proteomes" id="UP001497444"/>
    </source>
</evidence>
<dbReference type="EC" id="2.3.1.-" evidence="5"/>
<comment type="similarity">
    <text evidence="5">Belongs to the sirtuin family. Class II subfamily.</text>
</comment>
<feature type="binding site" evidence="5">
    <location>
        <begin position="308"/>
        <end position="310"/>
    </location>
    <ligand>
        <name>NAD(+)</name>
        <dbReference type="ChEBI" id="CHEBI:57540"/>
    </ligand>
</feature>